<name>B5EWA9_ALIFM</name>
<evidence type="ECO:0000313" key="2">
    <source>
        <dbReference type="EMBL" id="ACH64782.1"/>
    </source>
</evidence>
<protein>
    <recommendedName>
        <fullName evidence="1">RES domain-containing protein</fullName>
    </recommendedName>
</protein>
<dbReference type="HOGENOM" id="CLU_1359943_0_0_6"/>
<geneLocation type="plasmid" evidence="2 3">
    <name>pMJ100</name>
</geneLocation>
<sequence>MKDALYVLPKFTRFYRIHSDLRPSTEFNSSGKGGGRFDPIRLSGEDEDFVGVLYIASHYIDAFSETIMRLNDQGKHNFIPADIELKKLAQLDSQRELVFLDLNKVEQISGLMDRGKHSYPKLRQFAEMVLIMPEYEHIDGFVWDGIQRGINGQRVFVVFDKNASKNDFVERISEYLLHSTGFHKVQDAARALGCRIPENIVK</sequence>
<accession>B5EWA9</accession>
<dbReference type="EMBL" id="CP001134">
    <property type="protein sequence ID" value="ACH64782.1"/>
    <property type="molecule type" value="Genomic_DNA"/>
</dbReference>
<organism evidence="2 3">
    <name type="scientific">Aliivibrio fischeri (strain MJ11)</name>
    <name type="common">Vibrio fischeri</name>
    <dbReference type="NCBI Taxonomy" id="388396"/>
    <lineage>
        <taxon>Bacteria</taxon>
        <taxon>Pseudomonadati</taxon>
        <taxon>Pseudomonadota</taxon>
        <taxon>Gammaproteobacteria</taxon>
        <taxon>Vibrionales</taxon>
        <taxon>Vibrionaceae</taxon>
        <taxon>Aliivibrio</taxon>
    </lineage>
</organism>
<feature type="domain" description="RES" evidence="1">
    <location>
        <begin position="14"/>
        <end position="165"/>
    </location>
</feature>
<proteinExistence type="predicted"/>
<evidence type="ECO:0000259" key="1">
    <source>
        <dbReference type="Pfam" id="PF08808"/>
    </source>
</evidence>
<dbReference type="Proteomes" id="UP000001857">
    <property type="component" value="Plasmid pMJ100"/>
</dbReference>
<reference evidence="2 3" key="2">
    <citation type="journal article" date="2009" name="Nature">
        <title>A single regulatory gene is sufficient to alter bacterial host range.</title>
        <authorList>
            <person name="Mandel M.J."/>
            <person name="Wollenberg M.S."/>
            <person name="Stabb E.V."/>
            <person name="Visick K.L."/>
            <person name="Ruby E.G."/>
        </authorList>
    </citation>
    <scope>NUCLEOTIDE SEQUENCE [LARGE SCALE GENOMIC DNA]</scope>
    <source>
        <strain evidence="2 3">MJ11</strain>
        <plasmid evidence="3">Plasmid pMJ100</plasmid>
    </source>
</reference>
<gene>
    <name evidence="2" type="ordered locus">VFMJ11_B0166</name>
</gene>
<reference evidence="3" key="1">
    <citation type="submission" date="2008-08" db="EMBL/GenBank/DDBJ databases">
        <title>Complete sequence of Vibrio fischeri strain MJ11.</title>
        <authorList>
            <person name="Mandel M.J."/>
            <person name="Stabb E.V."/>
            <person name="Ruby E.G."/>
            <person name="Ferriera S."/>
            <person name="Johnson J."/>
            <person name="Kravitz S."/>
            <person name="Beeson K."/>
            <person name="Sutton G."/>
            <person name="Rogers Y.-H."/>
            <person name="Friedman R."/>
            <person name="Frazier M."/>
            <person name="Venter J.C."/>
        </authorList>
    </citation>
    <scope>NUCLEOTIDE SEQUENCE [LARGE SCALE GENOMIC DNA]</scope>
    <source>
        <strain evidence="3">MJ11</strain>
        <plasmid evidence="3">Plasmid pMJ100</plasmid>
    </source>
</reference>
<dbReference type="AlphaFoldDB" id="B5EWA9"/>
<dbReference type="InterPro" id="IPR014914">
    <property type="entry name" value="RES_dom"/>
</dbReference>
<dbReference type="Pfam" id="PF08808">
    <property type="entry name" value="RES"/>
    <property type="match status" value="1"/>
</dbReference>
<dbReference type="RefSeq" id="WP_012534565.1">
    <property type="nucleotide sequence ID" value="NC_011185.1"/>
</dbReference>
<dbReference type="KEGG" id="vfm:VFMJ11_B0166"/>
<keyword evidence="2" id="KW-0614">Plasmid</keyword>
<evidence type="ECO:0000313" key="3">
    <source>
        <dbReference type="Proteomes" id="UP000001857"/>
    </source>
</evidence>